<evidence type="ECO:0000313" key="1">
    <source>
        <dbReference type="EMBL" id="MBD7945225.1"/>
    </source>
</evidence>
<reference evidence="1 2" key="1">
    <citation type="submission" date="2020-08" db="EMBL/GenBank/DDBJ databases">
        <title>A Genomic Blueprint of the Chicken Gut Microbiome.</title>
        <authorList>
            <person name="Gilroy R."/>
            <person name="Ravi A."/>
            <person name="Getino M."/>
            <person name="Pursley I."/>
            <person name="Horton D.L."/>
            <person name="Alikhan N.-F."/>
            <person name="Baker D."/>
            <person name="Gharbi K."/>
            <person name="Hall N."/>
            <person name="Watson M."/>
            <person name="Adriaenssens E.M."/>
            <person name="Foster-Nyarko E."/>
            <person name="Jarju S."/>
            <person name="Secka A."/>
            <person name="Antonio M."/>
            <person name="Oren A."/>
            <person name="Chaudhuri R."/>
            <person name="La Ragione R.M."/>
            <person name="Hildebrand F."/>
            <person name="Pallen M.J."/>
        </authorList>
    </citation>
    <scope>NUCLEOTIDE SEQUENCE [LARGE SCALE GENOMIC DNA]</scope>
    <source>
        <strain evidence="1 2">Sa2BUA9</strain>
    </source>
</reference>
<sequence length="51" mass="6265">MNKIERLIDQLELLEYLLENRLNEEQDQFEEDFSKSSFRLLGKMEKLENNM</sequence>
<evidence type="ECO:0008006" key="3">
    <source>
        <dbReference type="Google" id="ProtNLM"/>
    </source>
</evidence>
<gene>
    <name evidence="1" type="ORF">H9650_13950</name>
</gene>
<dbReference type="Proteomes" id="UP000640786">
    <property type="component" value="Unassembled WGS sequence"/>
</dbReference>
<protein>
    <recommendedName>
        <fullName evidence="3">Phage protein</fullName>
    </recommendedName>
</protein>
<evidence type="ECO:0000313" key="2">
    <source>
        <dbReference type="Proteomes" id="UP000640786"/>
    </source>
</evidence>
<keyword evidence="2" id="KW-1185">Reference proteome</keyword>
<proteinExistence type="predicted"/>
<dbReference type="EMBL" id="JACSQO010000007">
    <property type="protein sequence ID" value="MBD7945225.1"/>
    <property type="molecule type" value="Genomic_DNA"/>
</dbReference>
<comment type="caution">
    <text evidence="1">The sequence shown here is derived from an EMBL/GenBank/DDBJ whole genome shotgun (WGS) entry which is preliminary data.</text>
</comment>
<organism evidence="1 2">
    <name type="scientific">Psychrobacillus faecigallinarum</name>
    <dbReference type="NCBI Taxonomy" id="2762235"/>
    <lineage>
        <taxon>Bacteria</taxon>
        <taxon>Bacillati</taxon>
        <taxon>Bacillota</taxon>
        <taxon>Bacilli</taxon>
        <taxon>Bacillales</taxon>
        <taxon>Bacillaceae</taxon>
        <taxon>Psychrobacillus</taxon>
    </lineage>
</organism>
<name>A0ABR8RBP7_9BACI</name>
<dbReference type="RefSeq" id="WP_154310921.1">
    <property type="nucleotide sequence ID" value="NZ_JACSQO010000007.1"/>
</dbReference>
<accession>A0ABR8RBP7</accession>